<keyword evidence="2" id="KW-1185">Reference proteome</keyword>
<dbReference type="EMBL" id="CP133613">
    <property type="protein sequence ID" value="WMV14458.1"/>
    <property type="molecule type" value="Genomic_DNA"/>
</dbReference>
<name>A0AAF0Q0S8_SOLVR</name>
<protein>
    <submittedName>
        <fullName evidence="1">Uncharacterized protein</fullName>
    </submittedName>
</protein>
<dbReference type="Gene3D" id="3.10.20.620">
    <property type="match status" value="1"/>
</dbReference>
<evidence type="ECO:0000313" key="1">
    <source>
        <dbReference type="EMBL" id="WMV14458.1"/>
    </source>
</evidence>
<accession>A0AAF0Q0S8</accession>
<dbReference type="InterPro" id="IPR042527">
    <property type="entry name" value="Atg5_UblA_dom_sf"/>
</dbReference>
<reference evidence="1" key="1">
    <citation type="submission" date="2023-08" db="EMBL/GenBank/DDBJ databases">
        <title>A de novo genome assembly of Solanum verrucosum Schlechtendal, a Mexican diploid species geographically isolated from the other diploid A-genome species in potato relatives.</title>
        <authorList>
            <person name="Hosaka K."/>
        </authorList>
    </citation>
    <scope>NUCLEOTIDE SEQUENCE</scope>
    <source>
        <tissue evidence="1">Young leaves</tissue>
    </source>
</reference>
<dbReference type="Proteomes" id="UP001234989">
    <property type="component" value="Chromosome 2"/>
</dbReference>
<proteinExistence type="predicted"/>
<feature type="non-terminal residue" evidence="1">
    <location>
        <position position="1"/>
    </location>
</feature>
<dbReference type="AlphaFoldDB" id="A0AAF0Q0S8"/>
<organism evidence="1 2">
    <name type="scientific">Solanum verrucosum</name>
    <dbReference type="NCBI Taxonomy" id="315347"/>
    <lineage>
        <taxon>Eukaryota</taxon>
        <taxon>Viridiplantae</taxon>
        <taxon>Streptophyta</taxon>
        <taxon>Embryophyta</taxon>
        <taxon>Tracheophyta</taxon>
        <taxon>Spermatophyta</taxon>
        <taxon>Magnoliopsida</taxon>
        <taxon>eudicotyledons</taxon>
        <taxon>Gunneridae</taxon>
        <taxon>Pentapetalae</taxon>
        <taxon>asterids</taxon>
        <taxon>lamiids</taxon>
        <taxon>Solanales</taxon>
        <taxon>Solanaceae</taxon>
        <taxon>Solanoideae</taxon>
        <taxon>Solaneae</taxon>
        <taxon>Solanum</taxon>
    </lineage>
</organism>
<sequence>IKIKNRSDFTVPVIVEEVKLLERRSTITFLCAEEEKRREEKGELKIMENKGEGTEAQKYIWEGAIPLQIHLHESEVTNLPAPPPAMHPRLTYILGVEVARGIAVDSLETEIKFEKWVMAM</sequence>
<evidence type="ECO:0000313" key="2">
    <source>
        <dbReference type="Proteomes" id="UP001234989"/>
    </source>
</evidence>
<gene>
    <name evidence="1" type="ORF">MTR67_007843</name>
</gene>